<name>A0A7K0DWK7_9NOCA</name>
<dbReference type="InterPro" id="IPR021373">
    <property type="entry name" value="DUF2993"/>
</dbReference>
<dbReference type="Proteomes" id="UP000431401">
    <property type="component" value="Unassembled WGS sequence"/>
</dbReference>
<keyword evidence="3" id="KW-1185">Reference proteome</keyword>
<keyword evidence="1" id="KW-0472">Membrane</keyword>
<comment type="caution">
    <text evidence="2">The sequence shown here is derived from an EMBL/GenBank/DDBJ whole genome shotgun (WGS) entry which is preliminary data.</text>
</comment>
<evidence type="ECO:0008006" key="4">
    <source>
        <dbReference type="Google" id="ProtNLM"/>
    </source>
</evidence>
<protein>
    <recommendedName>
        <fullName evidence="4">DUF2993 domain-containing protein</fullName>
    </recommendedName>
</protein>
<evidence type="ECO:0000313" key="3">
    <source>
        <dbReference type="Proteomes" id="UP000431401"/>
    </source>
</evidence>
<sequence length="250" mass="25919">MSSYSDDGAAPTVAMGGRPGGSHLRRNLLIAGVVVVLVAVAALVGAETYYRKHYADCIAAQAEHDLGSKVTVHFGAKPLLLTAIDHRVGSVTMNSDDAKFGPAVGMKVHAKINDVHLLDRGADVGSSSADVTWTDEGIQQTLKGMVSDVKSDASTGTLTVKVLGGLADLQLKPQIVGNQIQVNTASASLLGIGLPTDLVSGIVDVMTQSLQNYPLDMHPTAVHVTDDGLAVQLSGGASQLQVDQNADTRC</sequence>
<dbReference type="RefSeq" id="WP_227838424.1">
    <property type="nucleotide sequence ID" value="NZ_WEGI01000013.1"/>
</dbReference>
<evidence type="ECO:0000256" key="1">
    <source>
        <dbReference type="SAM" id="Phobius"/>
    </source>
</evidence>
<reference evidence="2 3" key="1">
    <citation type="submission" date="2019-10" db="EMBL/GenBank/DDBJ databases">
        <title>Nocardia macrotermitis sp. nov. and Nocardia aurantia sp. nov., isolated from the gut of fungus growing-termite Macrotermes natalensis.</title>
        <authorList>
            <person name="Benndorf R."/>
            <person name="Schwitalla J."/>
            <person name="Martin K."/>
            <person name="De Beer W."/>
            <person name="Kaster A.-K."/>
            <person name="Vollmers J."/>
            <person name="Poulsen M."/>
            <person name="Beemelmanns C."/>
        </authorList>
    </citation>
    <scope>NUCLEOTIDE SEQUENCE [LARGE SCALE GENOMIC DNA]</scope>
    <source>
        <strain evidence="2 3">RB56</strain>
    </source>
</reference>
<feature type="transmembrane region" description="Helical" evidence="1">
    <location>
        <begin position="28"/>
        <end position="46"/>
    </location>
</feature>
<dbReference type="AlphaFoldDB" id="A0A7K0DWK7"/>
<gene>
    <name evidence="2" type="ORF">NRB56_57580</name>
</gene>
<dbReference type="EMBL" id="WEGI01000013">
    <property type="protein sequence ID" value="MQY30160.1"/>
    <property type="molecule type" value="Genomic_DNA"/>
</dbReference>
<keyword evidence="1" id="KW-1133">Transmembrane helix</keyword>
<accession>A0A7K0DWK7</accession>
<organism evidence="2 3">
    <name type="scientific">Nocardia aurantia</name>
    <dbReference type="NCBI Taxonomy" id="2585199"/>
    <lineage>
        <taxon>Bacteria</taxon>
        <taxon>Bacillati</taxon>
        <taxon>Actinomycetota</taxon>
        <taxon>Actinomycetes</taxon>
        <taxon>Mycobacteriales</taxon>
        <taxon>Nocardiaceae</taxon>
        <taxon>Nocardia</taxon>
    </lineage>
</organism>
<evidence type="ECO:0000313" key="2">
    <source>
        <dbReference type="EMBL" id="MQY30160.1"/>
    </source>
</evidence>
<proteinExistence type="predicted"/>
<dbReference type="Pfam" id="PF11209">
    <property type="entry name" value="LmeA"/>
    <property type="match status" value="1"/>
</dbReference>
<keyword evidence="1" id="KW-0812">Transmembrane</keyword>